<keyword evidence="7" id="KW-0915">Sodium</keyword>
<feature type="transmembrane region" description="Helical" evidence="12">
    <location>
        <begin position="232"/>
        <end position="251"/>
    </location>
</feature>
<evidence type="ECO:0000256" key="9">
    <source>
        <dbReference type="ARBA" id="ARBA00023136"/>
    </source>
</evidence>
<keyword evidence="9 12" id="KW-0472">Membrane</keyword>
<feature type="transmembrane region" description="Helical" evidence="12">
    <location>
        <begin position="46"/>
        <end position="66"/>
    </location>
</feature>
<feature type="transmembrane region" description="Helical" evidence="12">
    <location>
        <begin position="332"/>
        <end position="357"/>
    </location>
</feature>
<dbReference type="GO" id="GO:0015293">
    <property type="term" value="F:symporter activity"/>
    <property type="evidence" value="ECO:0007669"/>
    <property type="project" value="TreeGrafter"/>
</dbReference>
<dbReference type="PANTHER" id="PTHR42985:SF40">
    <property type="entry name" value="LD47995P-RELATED"/>
    <property type="match status" value="1"/>
</dbReference>
<proteinExistence type="inferred from homology"/>
<dbReference type="GO" id="GO:0005886">
    <property type="term" value="C:plasma membrane"/>
    <property type="evidence" value="ECO:0007669"/>
    <property type="project" value="UniProtKB-SubCell"/>
</dbReference>
<keyword evidence="4" id="KW-1003">Cell membrane</keyword>
<name>A0AAD9KGF0_RIDPI</name>
<dbReference type="EMBL" id="JAODUO010001138">
    <property type="protein sequence ID" value="KAK2170802.1"/>
    <property type="molecule type" value="Genomic_DNA"/>
</dbReference>
<feature type="transmembrane region" description="Helical" evidence="12">
    <location>
        <begin position="272"/>
        <end position="295"/>
    </location>
</feature>
<dbReference type="Gene3D" id="1.20.1730.10">
    <property type="entry name" value="Sodium/glucose cotransporter"/>
    <property type="match status" value="1"/>
</dbReference>
<feature type="transmembrane region" description="Helical" evidence="12">
    <location>
        <begin position="529"/>
        <end position="554"/>
    </location>
</feature>
<keyword evidence="10" id="KW-0739">Sodium transport</keyword>
<dbReference type="InterPro" id="IPR038377">
    <property type="entry name" value="Na/Glc_symporter_sf"/>
</dbReference>
<dbReference type="GO" id="GO:0006814">
    <property type="term" value="P:sodium ion transport"/>
    <property type="evidence" value="ECO:0007669"/>
    <property type="project" value="UniProtKB-KW"/>
</dbReference>
<protein>
    <recommendedName>
        <fullName evidence="15">Sodium-coupled monocarboxylate transporter 1</fullName>
    </recommendedName>
</protein>
<dbReference type="CDD" id="cd11492">
    <property type="entry name" value="SLC5sbd_NIS-SMVT"/>
    <property type="match status" value="1"/>
</dbReference>
<evidence type="ECO:0000256" key="7">
    <source>
        <dbReference type="ARBA" id="ARBA00023053"/>
    </source>
</evidence>
<dbReference type="Proteomes" id="UP001209878">
    <property type="component" value="Unassembled WGS sequence"/>
</dbReference>
<evidence type="ECO:0008006" key="15">
    <source>
        <dbReference type="Google" id="ProtNLM"/>
    </source>
</evidence>
<feature type="transmembrane region" description="Helical" evidence="12">
    <location>
        <begin position="436"/>
        <end position="457"/>
    </location>
</feature>
<evidence type="ECO:0000256" key="4">
    <source>
        <dbReference type="ARBA" id="ARBA00022475"/>
    </source>
</evidence>
<evidence type="ECO:0000256" key="6">
    <source>
        <dbReference type="ARBA" id="ARBA00022989"/>
    </source>
</evidence>
<gene>
    <name evidence="13" type="ORF">NP493_1139g00056</name>
</gene>
<feature type="transmembrane region" description="Helical" evidence="12">
    <location>
        <begin position="121"/>
        <end position="146"/>
    </location>
</feature>
<organism evidence="13 14">
    <name type="scientific">Ridgeia piscesae</name>
    <name type="common">Tubeworm</name>
    <dbReference type="NCBI Taxonomy" id="27915"/>
    <lineage>
        <taxon>Eukaryota</taxon>
        <taxon>Metazoa</taxon>
        <taxon>Spiralia</taxon>
        <taxon>Lophotrochozoa</taxon>
        <taxon>Annelida</taxon>
        <taxon>Polychaeta</taxon>
        <taxon>Sedentaria</taxon>
        <taxon>Canalipalpata</taxon>
        <taxon>Sabellida</taxon>
        <taxon>Siboglinidae</taxon>
        <taxon>Ridgeia</taxon>
    </lineage>
</organism>
<dbReference type="PANTHER" id="PTHR42985">
    <property type="entry name" value="SODIUM-COUPLED MONOCARBOXYLATE TRANSPORTER"/>
    <property type="match status" value="1"/>
</dbReference>
<keyword evidence="8" id="KW-0406">Ion transport</keyword>
<evidence type="ECO:0000256" key="12">
    <source>
        <dbReference type="SAM" id="Phobius"/>
    </source>
</evidence>
<evidence type="ECO:0000256" key="8">
    <source>
        <dbReference type="ARBA" id="ARBA00023065"/>
    </source>
</evidence>
<accession>A0AAD9KGF0</accession>
<feature type="transmembrane region" description="Helical" evidence="12">
    <location>
        <begin position="377"/>
        <end position="396"/>
    </location>
</feature>
<dbReference type="InterPro" id="IPR051163">
    <property type="entry name" value="Sodium:Solute_Symporter_SSF"/>
</dbReference>
<keyword evidence="3" id="KW-0813">Transport</keyword>
<feature type="transmembrane region" description="Helical" evidence="12">
    <location>
        <begin position="78"/>
        <end position="100"/>
    </location>
</feature>
<comment type="subcellular location">
    <subcellularLocation>
        <location evidence="1">Cell membrane</location>
        <topology evidence="1">Multi-pass membrane protein</topology>
    </subcellularLocation>
</comment>
<dbReference type="AlphaFoldDB" id="A0AAD9KGF0"/>
<dbReference type="InterPro" id="IPR001734">
    <property type="entry name" value="Na/solute_symporter"/>
</dbReference>
<feature type="transmembrane region" description="Helical" evidence="12">
    <location>
        <begin position="402"/>
        <end position="424"/>
    </location>
</feature>
<dbReference type="PROSITE" id="PS50283">
    <property type="entry name" value="NA_SOLUT_SYMP_3"/>
    <property type="match status" value="1"/>
</dbReference>
<feature type="transmembrane region" description="Helical" evidence="12">
    <location>
        <begin position="152"/>
        <end position="171"/>
    </location>
</feature>
<keyword evidence="14" id="KW-1185">Reference proteome</keyword>
<evidence type="ECO:0000256" key="11">
    <source>
        <dbReference type="RuleBase" id="RU362091"/>
    </source>
</evidence>
<feature type="transmembrane region" description="Helical" evidence="12">
    <location>
        <begin position="6"/>
        <end position="25"/>
    </location>
</feature>
<dbReference type="Pfam" id="PF00474">
    <property type="entry name" value="SSF"/>
    <property type="match status" value="1"/>
</dbReference>
<comment type="caution">
    <text evidence="13">The sequence shown here is derived from an EMBL/GenBank/DDBJ whole genome shotgun (WGS) entry which is preliminary data.</text>
</comment>
<dbReference type="NCBIfam" id="TIGR00813">
    <property type="entry name" value="sss"/>
    <property type="match status" value="1"/>
</dbReference>
<sequence>MFDFWDYAVFILMLTISAGIGMYYGCTGGKQSTTKEFLMADRNMGVLPVSLSMLASFMSGITVLGAPAEVYVFGSQYWMIWIGYVIMIPVCAYLFLPVFYNLQLTSVFEYIEMRYDRGLRLIVSVLYVIQMVMYMSIVLYVPALALTLLTGFNVWATVCVTGFVCIFYTTLGGMKAVMWTDVFQVGIMFLGLFAVIIQGCIDHGGFGNIWQKFADGERVVFFNTDPDPRVRYTIWGVSIGGAFAWLSTYGVNQATVQRALCTRSLRKGQLALWWNLPGLTALLTVCTMCGFVMYAEYGDCDPLTRPEGRIRKDQILALYVRDRLNYPCVPGLFTAAVFSGALSSISSGLNALSAVVLQDIARAFCCPKISDSTATKLSKGLAVAFGILIILLSYIASKLGGVLRAAAGLFGMISGPMLGLFILAMTNPWSNRIGAYAGLLVGLIGTLWLGGGAFTYMPRGPTPPVSLDGCYNNSLKTSMYRDNFTDVTSLYGDNITDATSVYLNYSTTTAVALRPQDRAGYLEFYETSYLWYSLFGAVVVNVVGWLVSALTCAADPKKVDPRLLTPVVESFCCCLPVCVRRALQCNIDRTPVRIVFVTLHSYITLLNPVFTCIIY</sequence>
<reference evidence="13" key="1">
    <citation type="journal article" date="2023" name="Mol. Biol. Evol.">
        <title>Third-Generation Sequencing Reveals the Adaptive Role of the Epigenome in Three Deep-Sea Polychaetes.</title>
        <authorList>
            <person name="Perez M."/>
            <person name="Aroh O."/>
            <person name="Sun Y."/>
            <person name="Lan Y."/>
            <person name="Juniper S.K."/>
            <person name="Young C.R."/>
            <person name="Angers B."/>
            <person name="Qian P.Y."/>
        </authorList>
    </citation>
    <scope>NUCLEOTIDE SEQUENCE</scope>
    <source>
        <strain evidence="13">R07B-5</strain>
    </source>
</reference>
<evidence type="ECO:0000256" key="1">
    <source>
        <dbReference type="ARBA" id="ARBA00004651"/>
    </source>
</evidence>
<evidence type="ECO:0000313" key="14">
    <source>
        <dbReference type="Proteomes" id="UP001209878"/>
    </source>
</evidence>
<evidence type="ECO:0000313" key="13">
    <source>
        <dbReference type="EMBL" id="KAK2170802.1"/>
    </source>
</evidence>
<evidence type="ECO:0000256" key="2">
    <source>
        <dbReference type="ARBA" id="ARBA00006434"/>
    </source>
</evidence>
<evidence type="ECO:0000256" key="10">
    <source>
        <dbReference type="ARBA" id="ARBA00023201"/>
    </source>
</evidence>
<evidence type="ECO:0000256" key="3">
    <source>
        <dbReference type="ARBA" id="ARBA00022448"/>
    </source>
</evidence>
<comment type="similarity">
    <text evidence="2 11">Belongs to the sodium:solute symporter (SSF) (TC 2.A.21) family.</text>
</comment>
<evidence type="ECO:0000256" key="5">
    <source>
        <dbReference type="ARBA" id="ARBA00022692"/>
    </source>
</evidence>
<feature type="transmembrane region" description="Helical" evidence="12">
    <location>
        <begin position="178"/>
        <end position="197"/>
    </location>
</feature>
<keyword evidence="5 12" id="KW-0812">Transmembrane</keyword>
<keyword evidence="6 12" id="KW-1133">Transmembrane helix</keyword>